<organism evidence="1 2">
    <name type="scientific">Sphingobacterium gobiense</name>
    <dbReference type="NCBI Taxonomy" id="1382456"/>
    <lineage>
        <taxon>Bacteria</taxon>
        <taxon>Pseudomonadati</taxon>
        <taxon>Bacteroidota</taxon>
        <taxon>Sphingobacteriia</taxon>
        <taxon>Sphingobacteriales</taxon>
        <taxon>Sphingobacteriaceae</taxon>
        <taxon>Sphingobacterium</taxon>
    </lineage>
</organism>
<comment type="caution">
    <text evidence="1">The sequence shown here is derived from an EMBL/GenBank/DDBJ whole genome shotgun (WGS) entry which is preliminary data.</text>
</comment>
<accession>A0A2S9JUV1</accession>
<dbReference type="RefSeq" id="WP_105724479.1">
    <property type="nucleotide sequence ID" value="NZ_PVBS01000001.1"/>
</dbReference>
<reference evidence="1 2" key="1">
    <citation type="submission" date="2018-02" db="EMBL/GenBank/DDBJ databases">
        <title>The draft genome of Sphingobacterium gobiense H7.</title>
        <authorList>
            <person name="Li L."/>
            <person name="Liu L."/>
            <person name="Zhang X."/>
            <person name="Wang T."/>
            <person name="Liang L."/>
        </authorList>
    </citation>
    <scope>NUCLEOTIDE SEQUENCE [LARGE SCALE GENOMIC DNA]</scope>
    <source>
        <strain evidence="1 2">ACCC 05757</strain>
    </source>
</reference>
<keyword evidence="2" id="KW-1185">Reference proteome</keyword>
<dbReference type="Proteomes" id="UP000238642">
    <property type="component" value="Unassembled WGS sequence"/>
</dbReference>
<gene>
    <name evidence="1" type="ORF">C5749_07575</name>
</gene>
<dbReference type="EMBL" id="PVBS01000001">
    <property type="protein sequence ID" value="PRD57056.1"/>
    <property type="molecule type" value="Genomic_DNA"/>
</dbReference>
<proteinExistence type="predicted"/>
<name>A0A2S9JUV1_9SPHI</name>
<sequence>MTAVVLLAATSCSKENVLHDEGSNMASLGVLREPYRISIDSAYAYHGDSLYRSIAEEYYSSNTVKADSSLQKASSAKKMSIGVNSMTPEDEAFFSKKHTVTSTEATIYHGRNYIYPGAINNRPVILSGSAEENFLFIPYNNFKPVLYYGFKKP</sequence>
<dbReference type="AlphaFoldDB" id="A0A2S9JUV1"/>
<evidence type="ECO:0000313" key="2">
    <source>
        <dbReference type="Proteomes" id="UP000238642"/>
    </source>
</evidence>
<protein>
    <submittedName>
        <fullName evidence="1">Uncharacterized protein</fullName>
    </submittedName>
</protein>
<evidence type="ECO:0000313" key="1">
    <source>
        <dbReference type="EMBL" id="PRD57056.1"/>
    </source>
</evidence>